<feature type="domain" description="Aerobactin siderophore biosynthesis IucA/IucC N-terminal" evidence="3">
    <location>
        <begin position="138"/>
        <end position="360"/>
    </location>
</feature>
<dbReference type="EMBL" id="PPPX01000016">
    <property type="protein sequence ID" value="POA08466.1"/>
    <property type="molecule type" value="Genomic_DNA"/>
</dbReference>
<dbReference type="InterPro" id="IPR037455">
    <property type="entry name" value="LucA/IucC-like"/>
</dbReference>
<evidence type="ECO:0000259" key="4">
    <source>
        <dbReference type="Pfam" id="PF06276"/>
    </source>
</evidence>
<feature type="domain" description="Aerobactin siderophore biosynthesis IucA/IucC-like C-terminal" evidence="4">
    <location>
        <begin position="386"/>
        <end position="543"/>
    </location>
</feature>
<dbReference type="PANTHER" id="PTHR34384:SF5">
    <property type="entry name" value="L-2,3-DIAMINOPROPANOATE--CITRATE LIGASE"/>
    <property type="match status" value="1"/>
</dbReference>
<dbReference type="OrthoDB" id="495728at2"/>
<dbReference type="InterPro" id="IPR022770">
    <property type="entry name" value="IucA/IucC-like_C"/>
</dbReference>
<accession>A0A2K4FB07</accession>
<comment type="similarity">
    <text evidence="2">Belongs to the IucA/IucC family.</text>
</comment>
<evidence type="ECO:0000313" key="5">
    <source>
        <dbReference type="EMBL" id="POA08466.1"/>
    </source>
</evidence>
<sequence length="561" mass="64834">MQWINEVFAHTCRYECSYVESCIQESIDITFTKLVKCLFDELTPPIHRVEQHPQMKRLYISQEIFLEFEEDTKKLTLHHNGDTQVLQDPLELINWLSQLSKGNYDYDQLKVEIENHLINQAMSITCCQNMPKSDHPLLQGEQYVIQGHNIHPCAKTKLGLSFQEVMQYSPEYNQAFKLNWILVKRGLLFNNLSETEMQTLVDFSGYLAEIPTNYDLIPVHPYQFEHVLEHVYAEEIANNDIILLKHRGGLVKSTSSFRTVCPIDGVTPILKLPVNSQMTSTIRSISNNSIINSRNIGEYFKYIYNNDARLADISFPVQEYGGMTYRHSQEDKQRNLSFILRENNAQYIPVNASLYTATCLFERNETGEKVYTTLVDMAQSLHQPLAWFKQYTRLLVETAVTLMTKYGVGLEAHLQNMSFEFQHGMPTRLHVRDFGGLRIDGSRIPEWVELTQALTNATTEGMYEKVQNTLISNHLQTLVTHFSQDYGYAASTLWQHINAIFQRIFDDLEAQGLTHVEADRSAFYTETINEKALLTMRIAEESQDIYVKRANPLLVARNVQV</sequence>
<keyword evidence="6" id="KW-1185">Reference proteome</keyword>
<protein>
    <submittedName>
        <fullName evidence="5">Siderophore biosynthesis protein, IucA/IucC family</fullName>
    </submittedName>
</protein>
<dbReference type="AlphaFoldDB" id="A0A2K4FB07"/>
<comment type="caution">
    <text evidence="5">The sequence shown here is derived from an EMBL/GenBank/DDBJ whole genome shotgun (WGS) entry which is preliminary data.</text>
</comment>
<dbReference type="GeneID" id="98298741"/>
<proteinExistence type="inferred from homology"/>
<reference evidence="5 6" key="1">
    <citation type="submission" date="2017-08" db="EMBL/GenBank/DDBJ databases">
        <title>Draft genome sequences of 64 type strains of genus Staph aureus.</title>
        <authorList>
            <person name="Cole K."/>
            <person name="Golubchik T."/>
            <person name="Russell J."/>
            <person name="Foster D."/>
            <person name="Llewelyn M."/>
            <person name="Wilson D."/>
            <person name="Crook D."/>
            <person name="Paul J."/>
        </authorList>
    </citation>
    <scope>NUCLEOTIDE SEQUENCE [LARGE SCALE GENOMIC DNA]</scope>
    <source>
        <strain evidence="5 6">DSM 29875</strain>
    </source>
</reference>
<evidence type="ECO:0000259" key="3">
    <source>
        <dbReference type="Pfam" id="PF04183"/>
    </source>
</evidence>
<evidence type="ECO:0000256" key="2">
    <source>
        <dbReference type="ARBA" id="ARBA00007832"/>
    </source>
</evidence>
<name>A0A2K4FB07_9STAP</name>
<dbReference type="RefSeq" id="WP_103372249.1">
    <property type="nucleotide sequence ID" value="NZ_CBCRVO010000002.1"/>
</dbReference>
<gene>
    <name evidence="5" type="ORF">CD039_10340</name>
</gene>
<dbReference type="GO" id="GO:0019290">
    <property type="term" value="P:siderophore biosynthetic process"/>
    <property type="evidence" value="ECO:0007669"/>
    <property type="project" value="InterPro"/>
</dbReference>
<dbReference type="InterPro" id="IPR007310">
    <property type="entry name" value="Aerobactin_biosyn_IucA/IucC_N"/>
</dbReference>
<dbReference type="Gene3D" id="1.10.510.40">
    <property type="match status" value="1"/>
</dbReference>
<organism evidence="5 6">
    <name type="scientific">Staphylococcus argensis</name>
    <dbReference type="NCBI Taxonomy" id="1607738"/>
    <lineage>
        <taxon>Bacteria</taxon>
        <taxon>Bacillati</taxon>
        <taxon>Bacillota</taxon>
        <taxon>Bacilli</taxon>
        <taxon>Bacillales</taxon>
        <taxon>Staphylococcaceae</taxon>
        <taxon>Staphylococcus</taxon>
    </lineage>
</organism>
<dbReference type="GO" id="GO:0016881">
    <property type="term" value="F:acid-amino acid ligase activity"/>
    <property type="evidence" value="ECO:0007669"/>
    <property type="project" value="UniProtKB-ARBA"/>
</dbReference>
<evidence type="ECO:0000313" key="6">
    <source>
        <dbReference type="Proteomes" id="UP000242712"/>
    </source>
</evidence>
<dbReference type="Pfam" id="PF06276">
    <property type="entry name" value="FhuF"/>
    <property type="match status" value="1"/>
</dbReference>
<evidence type="ECO:0000256" key="1">
    <source>
        <dbReference type="ARBA" id="ARBA00004924"/>
    </source>
</evidence>
<dbReference type="Proteomes" id="UP000242712">
    <property type="component" value="Unassembled WGS sequence"/>
</dbReference>
<comment type="pathway">
    <text evidence="1">Siderophore biosynthesis.</text>
</comment>
<dbReference type="Pfam" id="PF04183">
    <property type="entry name" value="IucA_IucC"/>
    <property type="match status" value="1"/>
</dbReference>
<dbReference type="PANTHER" id="PTHR34384">
    <property type="entry name" value="L-2,3-DIAMINOPROPANOATE--CITRATE LIGASE"/>
    <property type="match status" value="1"/>
</dbReference>